<proteinExistence type="inferred from homology"/>
<dbReference type="PROSITE" id="PS00903">
    <property type="entry name" value="CYT_DCMP_DEAMINASES_1"/>
    <property type="match status" value="1"/>
</dbReference>
<protein>
    <recommendedName>
        <fullName evidence="8">tRNA-specific adenosine deaminase</fullName>
        <ecNumber evidence="8">3.5.4.33</ecNumber>
    </recommendedName>
</protein>
<keyword evidence="4 8" id="KW-0479">Metal-binding</keyword>
<dbReference type="PANTHER" id="PTHR11079">
    <property type="entry name" value="CYTOSINE DEAMINASE FAMILY MEMBER"/>
    <property type="match status" value="1"/>
</dbReference>
<keyword evidence="6 8" id="KW-0862">Zinc</keyword>
<dbReference type="EC" id="3.5.4.33" evidence="8"/>
<accession>A0A6B2QUJ3</accession>
<dbReference type="InterPro" id="IPR002125">
    <property type="entry name" value="CMP_dCMP_dom"/>
</dbReference>
<dbReference type="InterPro" id="IPR016193">
    <property type="entry name" value="Cytidine_deaminase-like"/>
</dbReference>
<evidence type="ECO:0000256" key="8">
    <source>
        <dbReference type="HAMAP-Rule" id="MF_00972"/>
    </source>
</evidence>
<comment type="similarity">
    <text evidence="1">Belongs to the cytidine and deoxycytidylate deaminase family. ADAT2 subfamily.</text>
</comment>
<dbReference type="PANTHER" id="PTHR11079:SF202">
    <property type="entry name" value="TRNA-SPECIFIC ADENOSINE DEAMINASE"/>
    <property type="match status" value="1"/>
</dbReference>
<feature type="domain" description="CMP/dCMP-type deaminase" evidence="9">
    <location>
        <begin position="1"/>
        <end position="116"/>
    </location>
</feature>
<dbReference type="NCBIfam" id="NF008113">
    <property type="entry name" value="PRK10860.1"/>
    <property type="match status" value="1"/>
</dbReference>
<dbReference type="CDD" id="cd01285">
    <property type="entry name" value="nucleoside_deaminase"/>
    <property type="match status" value="1"/>
</dbReference>
<dbReference type="Gene3D" id="3.40.140.10">
    <property type="entry name" value="Cytidine Deaminase, domain 2"/>
    <property type="match status" value="1"/>
</dbReference>
<evidence type="ECO:0000256" key="3">
    <source>
        <dbReference type="ARBA" id="ARBA00022694"/>
    </source>
</evidence>
<evidence type="ECO:0000256" key="1">
    <source>
        <dbReference type="ARBA" id="ARBA00010669"/>
    </source>
</evidence>
<dbReference type="HAMAP" id="MF_00972">
    <property type="entry name" value="tRNA_aden_deaminase"/>
    <property type="match status" value="1"/>
</dbReference>
<dbReference type="InterPro" id="IPR028883">
    <property type="entry name" value="tRNA_aden_deaminase"/>
</dbReference>
<keyword evidence="5 8" id="KW-0378">Hydrolase</keyword>
<dbReference type="InterPro" id="IPR016192">
    <property type="entry name" value="APOBEC/CMP_deaminase_Zn-bd"/>
</dbReference>
<dbReference type="GO" id="GO:0008270">
    <property type="term" value="F:zinc ion binding"/>
    <property type="evidence" value="ECO:0007669"/>
    <property type="project" value="UniProtKB-UniRule"/>
</dbReference>
<sequence length="152" mass="16430">MQLAMEQAVLAEQLGEVPVGAVVVDPQGVVIAAGYNRTITDRDPTAHAEIVALRNASSILDNYRLPGLSLYVTLEPCSMCMGAMMHARLSRVVFGAHDPKTGVCGSVLNLHEFKQLNHHTEVSGGVLADDCGNVLRQFFKKRRAKDIENGST</sequence>
<comment type="subunit">
    <text evidence="2 8">Homodimer.</text>
</comment>
<keyword evidence="3 8" id="KW-0819">tRNA processing</keyword>
<name>A0A6B2QUJ3_9BURK</name>
<comment type="catalytic activity">
    <reaction evidence="7 8">
        <text>adenosine(34) in tRNA + H2O + H(+) = inosine(34) in tRNA + NH4(+)</text>
        <dbReference type="Rhea" id="RHEA:43168"/>
        <dbReference type="Rhea" id="RHEA-COMP:10373"/>
        <dbReference type="Rhea" id="RHEA-COMP:10374"/>
        <dbReference type="ChEBI" id="CHEBI:15377"/>
        <dbReference type="ChEBI" id="CHEBI:15378"/>
        <dbReference type="ChEBI" id="CHEBI:28938"/>
        <dbReference type="ChEBI" id="CHEBI:74411"/>
        <dbReference type="ChEBI" id="CHEBI:82852"/>
        <dbReference type="EC" id="3.5.4.33"/>
    </reaction>
</comment>
<dbReference type="SUPFAM" id="SSF53927">
    <property type="entry name" value="Cytidine deaminase-like"/>
    <property type="match status" value="1"/>
</dbReference>
<dbReference type="GO" id="GO:0002100">
    <property type="term" value="P:tRNA wobble adenosine to inosine editing"/>
    <property type="evidence" value="ECO:0007669"/>
    <property type="project" value="UniProtKB-UniRule"/>
</dbReference>
<gene>
    <name evidence="8 10" type="primary">tadA</name>
    <name evidence="10" type="ORF">G3I67_02085</name>
</gene>
<evidence type="ECO:0000256" key="6">
    <source>
        <dbReference type="ARBA" id="ARBA00022833"/>
    </source>
</evidence>
<feature type="binding site" evidence="8">
    <location>
        <position position="77"/>
    </location>
    <ligand>
        <name>Zn(2+)</name>
        <dbReference type="ChEBI" id="CHEBI:29105"/>
        <note>catalytic</note>
    </ligand>
</feature>
<dbReference type="Pfam" id="PF14437">
    <property type="entry name" value="MafB19-deam"/>
    <property type="match status" value="1"/>
</dbReference>
<comment type="caution">
    <text evidence="10">The sequence shown here is derived from an EMBL/GenBank/DDBJ whole genome shotgun (WGS) entry which is preliminary data.</text>
</comment>
<comment type="function">
    <text evidence="8">Catalyzes the deamination of adenosine to inosine at the wobble position 34 of tRNA(Arg2).</text>
</comment>
<feature type="binding site" evidence="8">
    <location>
        <position position="80"/>
    </location>
    <ligand>
        <name>Zn(2+)</name>
        <dbReference type="ChEBI" id="CHEBI:29105"/>
        <note>catalytic</note>
    </ligand>
</feature>
<evidence type="ECO:0000256" key="5">
    <source>
        <dbReference type="ARBA" id="ARBA00022801"/>
    </source>
</evidence>
<evidence type="ECO:0000256" key="4">
    <source>
        <dbReference type="ARBA" id="ARBA00022723"/>
    </source>
</evidence>
<evidence type="ECO:0000256" key="2">
    <source>
        <dbReference type="ARBA" id="ARBA00011738"/>
    </source>
</evidence>
<dbReference type="FunFam" id="3.40.140.10:FF:000005">
    <property type="entry name" value="tRNA-specific adenosine deaminase"/>
    <property type="match status" value="1"/>
</dbReference>
<organism evidence="10">
    <name type="scientific">Sheuella amnicola</name>
    <dbReference type="NCBI Taxonomy" id="2707330"/>
    <lineage>
        <taxon>Bacteria</taxon>
        <taxon>Pseudomonadati</taxon>
        <taxon>Pseudomonadota</taxon>
        <taxon>Betaproteobacteria</taxon>
        <taxon>Burkholderiales</taxon>
        <taxon>Alcaligenaceae</taxon>
        <taxon>Sheuella</taxon>
    </lineage>
</organism>
<dbReference type="InterPro" id="IPR058535">
    <property type="entry name" value="MafB19-deam"/>
</dbReference>
<dbReference type="PROSITE" id="PS51747">
    <property type="entry name" value="CYT_DCMP_DEAMINASES_2"/>
    <property type="match status" value="1"/>
</dbReference>
<dbReference type="EMBL" id="JAAGRN010000001">
    <property type="protein sequence ID" value="NDY82010.1"/>
    <property type="molecule type" value="Genomic_DNA"/>
</dbReference>
<evidence type="ECO:0000259" key="9">
    <source>
        <dbReference type="PROSITE" id="PS51747"/>
    </source>
</evidence>
<comment type="cofactor">
    <cofactor evidence="8">
        <name>Zn(2+)</name>
        <dbReference type="ChEBI" id="CHEBI:29105"/>
    </cofactor>
    <text evidence="8">Binds 1 zinc ion per subunit.</text>
</comment>
<dbReference type="AlphaFoldDB" id="A0A6B2QUJ3"/>
<dbReference type="RefSeq" id="WP_163651438.1">
    <property type="nucleotide sequence ID" value="NZ_JAAGRN010000001.1"/>
</dbReference>
<dbReference type="GO" id="GO:0052717">
    <property type="term" value="F:tRNA-specific adenosine-34 deaminase activity"/>
    <property type="evidence" value="ECO:0007669"/>
    <property type="project" value="UniProtKB-UniRule"/>
</dbReference>
<evidence type="ECO:0000256" key="7">
    <source>
        <dbReference type="ARBA" id="ARBA00048045"/>
    </source>
</evidence>
<reference evidence="10" key="1">
    <citation type="submission" date="2020-02" db="EMBL/GenBank/DDBJ databases">
        <authorList>
            <person name="Chen W.-M."/>
        </authorList>
    </citation>
    <scope>NUCLEOTIDE SEQUENCE</scope>
    <source>
        <strain evidence="10">NBD-18</strain>
    </source>
</reference>
<evidence type="ECO:0000313" key="10">
    <source>
        <dbReference type="EMBL" id="NDY82010.1"/>
    </source>
</evidence>
<feature type="binding site" evidence="8">
    <location>
        <position position="47"/>
    </location>
    <ligand>
        <name>Zn(2+)</name>
        <dbReference type="ChEBI" id="CHEBI:29105"/>
        <note>catalytic</note>
    </ligand>
</feature>
<feature type="active site" description="Proton donor" evidence="8">
    <location>
        <position position="49"/>
    </location>
</feature>